<evidence type="ECO:0000313" key="4">
    <source>
        <dbReference type="Proteomes" id="UP000000600"/>
    </source>
</evidence>
<dbReference type="OrthoDB" id="307265at2759"/>
<reference evidence="3 4" key="1">
    <citation type="journal article" date="2006" name="Nature">
        <title>Global trends of whole-genome duplications revealed by the ciliate Paramecium tetraurelia.</title>
        <authorList>
            <consortium name="Genoscope"/>
            <person name="Aury J.-M."/>
            <person name="Jaillon O."/>
            <person name="Duret L."/>
            <person name="Noel B."/>
            <person name="Jubin C."/>
            <person name="Porcel B.M."/>
            <person name="Segurens B."/>
            <person name="Daubin V."/>
            <person name="Anthouard V."/>
            <person name="Aiach N."/>
            <person name="Arnaiz O."/>
            <person name="Billaut A."/>
            <person name="Beisson J."/>
            <person name="Blanc I."/>
            <person name="Bouhouche K."/>
            <person name="Camara F."/>
            <person name="Duharcourt S."/>
            <person name="Guigo R."/>
            <person name="Gogendeau D."/>
            <person name="Katinka M."/>
            <person name="Keller A.-M."/>
            <person name="Kissmehl R."/>
            <person name="Klotz C."/>
            <person name="Koll F."/>
            <person name="Le Moue A."/>
            <person name="Lepere C."/>
            <person name="Malinsky S."/>
            <person name="Nowacki M."/>
            <person name="Nowak J.K."/>
            <person name="Plattner H."/>
            <person name="Poulain J."/>
            <person name="Ruiz F."/>
            <person name="Serrano V."/>
            <person name="Zagulski M."/>
            <person name="Dessen P."/>
            <person name="Betermier M."/>
            <person name="Weissenbach J."/>
            <person name="Scarpelli C."/>
            <person name="Schachter V."/>
            <person name="Sperling L."/>
            <person name="Meyer E."/>
            <person name="Cohen J."/>
            <person name="Wincker P."/>
        </authorList>
    </citation>
    <scope>NUCLEOTIDE SEQUENCE [LARGE SCALE GENOMIC DNA]</scope>
    <source>
        <strain evidence="3 4">Stock d4-2</strain>
    </source>
</reference>
<protein>
    <recommendedName>
        <fullName evidence="5">Hyaluronan-mediated motility receptor C-terminal domain-containing protein</fullName>
    </recommendedName>
</protein>
<accession>A0BWV3</accession>
<dbReference type="STRING" id="5888.A0BWV3"/>
<evidence type="ECO:0000256" key="1">
    <source>
        <dbReference type="SAM" id="Coils"/>
    </source>
</evidence>
<gene>
    <name evidence="3" type="ORF">GSPATT00032872001</name>
</gene>
<evidence type="ECO:0000256" key="2">
    <source>
        <dbReference type="SAM" id="MobiDB-lite"/>
    </source>
</evidence>
<evidence type="ECO:0008006" key="5">
    <source>
        <dbReference type="Google" id="ProtNLM"/>
    </source>
</evidence>
<dbReference type="AlphaFoldDB" id="A0BWV3"/>
<feature type="compositionally biased region" description="Polar residues" evidence="2">
    <location>
        <begin position="541"/>
        <end position="557"/>
    </location>
</feature>
<name>A0BWV3_PARTE</name>
<dbReference type="OMA" id="PIQVMKI"/>
<dbReference type="EMBL" id="CT868023">
    <property type="protein sequence ID" value="CAK63020.1"/>
    <property type="molecule type" value="Genomic_DNA"/>
</dbReference>
<dbReference type="KEGG" id="ptm:GSPATT00032872001"/>
<feature type="compositionally biased region" description="Basic and acidic residues" evidence="2">
    <location>
        <begin position="598"/>
        <end position="609"/>
    </location>
</feature>
<dbReference type="Proteomes" id="UP000000600">
    <property type="component" value="Unassembled WGS sequence"/>
</dbReference>
<dbReference type="HOGENOM" id="CLU_415326_0_0_1"/>
<sequence length="646" mass="75452">MTDKDTKIKSLEIELDNRHQQILGLEDKIAKLQQRIDQNADVVELSEKIKMLETQNVKLIEKNQSDVVEWKTREREFKQQLKLMQEELSSVKAQLDEANDQLKNAQPQNEESKVAGLQQTIRDLQHDHNDLRSINDKLLQNANQLSIQNETLKGQLLNSEDHKKQLQLQIQDLNNKHNLELEQLRLLNKKLVSDLEHKDTLQEQQMANLLKLQSQLEAKDSQKDEDLNSITKQKEELLLENDNLKKLNEKQLQEIQILTQQIKSQNQQITDKDKLIQELQTKVNYEHNQMVQQQQNVLKLEDKLKEQTVQFERSIKEKDSQVQDIKKNYEIKIAQIEKDNAIILDQLQQTNDQNKELLRQIKLLETQCKEATHKEMEKDKKLIDALERMKKLDQELKALTKQNSGNREQIIFLESELSKVKEQNRLLHREKAEIKEKLDFLIAQSNRKGKLTEIEGLKKQVTELQMELGLIKESHKVAQTSLKSTMDSVSYFKGRVKKLDFENHSLLDSKIRLESLFQELLESTKTKKSAYRNLSEVSLKPPQSNMMTENASSILDPTSERLTAKTNTNQATRSGDVRSLFKRPIQVMKIRSTPKRQSQHDFKKSEQANDTKQQANNNSFQQQEESIPNDESQKIHPKDDSEVETL</sequence>
<feature type="coiled-coil region" evidence="1">
    <location>
        <begin position="8"/>
        <end position="190"/>
    </location>
</feature>
<organism evidence="3 4">
    <name type="scientific">Paramecium tetraurelia</name>
    <dbReference type="NCBI Taxonomy" id="5888"/>
    <lineage>
        <taxon>Eukaryota</taxon>
        <taxon>Sar</taxon>
        <taxon>Alveolata</taxon>
        <taxon>Ciliophora</taxon>
        <taxon>Intramacronucleata</taxon>
        <taxon>Oligohymenophorea</taxon>
        <taxon>Peniculida</taxon>
        <taxon>Parameciidae</taxon>
        <taxon>Paramecium</taxon>
    </lineage>
</organism>
<proteinExistence type="predicted"/>
<evidence type="ECO:0000313" key="3">
    <source>
        <dbReference type="EMBL" id="CAK63020.1"/>
    </source>
</evidence>
<dbReference type="GeneID" id="5016202"/>
<feature type="compositionally biased region" description="Polar residues" evidence="2">
    <location>
        <begin position="610"/>
        <end position="630"/>
    </location>
</feature>
<feature type="coiled-coil region" evidence="1">
    <location>
        <begin position="227"/>
        <end position="474"/>
    </location>
</feature>
<keyword evidence="4" id="KW-1185">Reference proteome</keyword>
<feature type="compositionally biased region" description="Polar residues" evidence="2">
    <location>
        <begin position="564"/>
        <end position="573"/>
    </location>
</feature>
<feature type="compositionally biased region" description="Basic and acidic residues" evidence="2">
    <location>
        <begin position="631"/>
        <end position="640"/>
    </location>
</feature>
<feature type="region of interest" description="Disordered" evidence="2">
    <location>
        <begin position="540"/>
        <end position="646"/>
    </location>
</feature>
<dbReference type="InParanoid" id="A0BWV3"/>
<dbReference type="RefSeq" id="XP_001430418.1">
    <property type="nucleotide sequence ID" value="XM_001430381.1"/>
</dbReference>
<keyword evidence="1" id="KW-0175">Coiled coil</keyword>